<keyword evidence="2" id="KW-1185">Reference proteome</keyword>
<proteinExistence type="predicted"/>
<evidence type="ECO:0000313" key="2">
    <source>
        <dbReference type="Proteomes" id="UP000011650"/>
    </source>
</evidence>
<protein>
    <submittedName>
        <fullName evidence="1">Sensor protein</fullName>
    </submittedName>
</protein>
<dbReference type="STRING" id="1227482.C469_10656"/>
<dbReference type="PATRIC" id="fig|1227482.3.peg.2150"/>
<dbReference type="EMBL" id="AOJG01000030">
    <property type="protein sequence ID" value="EMA59084.1"/>
    <property type="molecule type" value="Genomic_DNA"/>
</dbReference>
<sequence length="65" mass="7532">MTVHEGRSYPYRLSWFVVFNPPPDACSDRHAALVALEDEPNVWDGFRTFRPALVDRIDRHVSTAF</sequence>
<dbReference type="Proteomes" id="UP000011650">
    <property type="component" value="Unassembled WGS sequence"/>
</dbReference>
<evidence type="ECO:0000313" key="1">
    <source>
        <dbReference type="EMBL" id="EMA59084.1"/>
    </source>
</evidence>
<accession>M0NPI5</accession>
<name>M0NPI5_9EURY</name>
<organism evidence="1 2">
    <name type="scientific">Halorubrum lipolyticum DSM 21995</name>
    <dbReference type="NCBI Taxonomy" id="1227482"/>
    <lineage>
        <taxon>Archaea</taxon>
        <taxon>Methanobacteriati</taxon>
        <taxon>Methanobacteriota</taxon>
        <taxon>Stenosarchaea group</taxon>
        <taxon>Halobacteria</taxon>
        <taxon>Halobacteriales</taxon>
        <taxon>Haloferacaceae</taxon>
        <taxon>Halorubrum</taxon>
    </lineage>
</organism>
<reference evidence="1 2" key="1">
    <citation type="journal article" date="2014" name="PLoS Genet.">
        <title>Phylogenetically driven sequencing of extremely halophilic archaea reveals strategies for static and dynamic osmo-response.</title>
        <authorList>
            <person name="Becker E.A."/>
            <person name="Seitzer P.M."/>
            <person name="Tritt A."/>
            <person name="Larsen D."/>
            <person name="Krusor M."/>
            <person name="Yao A.I."/>
            <person name="Wu D."/>
            <person name="Madern D."/>
            <person name="Eisen J.A."/>
            <person name="Darling A.E."/>
            <person name="Facciotti M.T."/>
        </authorList>
    </citation>
    <scope>NUCLEOTIDE SEQUENCE [LARGE SCALE GENOMIC DNA]</scope>
    <source>
        <strain evidence="1 2">DSM 21995</strain>
    </source>
</reference>
<dbReference type="AlphaFoldDB" id="M0NPI5"/>
<comment type="caution">
    <text evidence="1">The sequence shown here is derived from an EMBL/GenBank/DDBJ whole genome shotgun (WGS) entry which is preliminary data.</text>
</comment>
<gene>
    <name evidence="1" type="ORF">C469_10656</name>
</gene>